<gene>
    <name evidence="1" type="ORF">K4G66_25900</name>
</gene>
<dbReference type="AlphaFoldDB" id="A0AA49GP69"/>
<protein>
    <submittedName>
        <fullName evidence="1">Uncharacterized protein</fullName>
    </submittedName>
</protein>
<dbReference type="EMBL" id="CP120682">
    <property type="protein sequence ID" value="WKN35806.1"/>
    <property type="molecule type" value="Genomic_DNA"/>
</dbReference>
<proteinExistence type="predicted"/>
<sequence>MNRKELQALFCEVSSRCAPIRGIYSAPPTEREQIIQHEMQMFLQRELKKKEAQSLTHFFEQKVAQIQSKEELIQLLQTLQQSYHPKEIPDTIYIHFMKLAHTYHCTELMPEYFHS</sequence>
<accession>A0AA49GP69</accession>
<reference evidence="1" key="2">
    <citation type="journal article" date="2024" name="Antonie Van Leeuwenhoek">
        <title>Roseihalotalea indica gen. nov., sp. nov., a halophilic Bacteroidetes from mesopelagic Southwest Indian Ocean with higher carbohydrate metabolic potential.</title>
        <authorList>
            <person name="Chen B."/>
            <person name="Zhang M."/>
            <person name="Lin D."/>
            <person name="Ye J."/>
            <person name="Tang K."/>
        </authorList>
    </citation>
    <scope>NUCLEOTIDE SEQUENCE</scope>
    <source>
        <strain evidence="1">TK19036</strain>
    </source>
</reference>
<name>A0AA49GP69_9BACT</name>
<reference evidence="1" key="1">
    <citation type="journal article" date="2023" name="Comput. Struct. Biotechnol. J.">
        <title>Discovery of a novel marine Bacteroidetes with a rich repertoire of carbohydrate-active enzymes.</title>
        <authorList>
            <person name="Chen B."/>
            <person name="Liu G."/>
            <person name="Chen Q."/>
            <person name="Wang H."/>
            <person name="Liu L."/>
            <person name="Tang K."/>
        </authorList>
    </citation>
    <scope>NUCLEOTIDE SEQUENCE</scope>
    <source>
        <strain evidence="1">TK19036</strain>
    </source>
</reference>
<organism evidence="1">
    <name type="scientific">Roseihalotalea indica</name>
    <dbReference type="NCBI Taxonomy" id="2867963"/>
    <lineage>
        <taxon>Bacteria</taxon>
        <taxon>Pseudomonadati</taxon>
        <taxon>Bacteroidota</taxon>
        <taxon>Cytophagia</taxon>
        <taxon>Cytophagales</taxon>
        <taxon>Catalimonadaceae</taxon>
        <taxon>Roseihalotalea</taxon>
    </lineage>
</organism>
<evidence type="ECO:0000313" key="1">
    <source>
        <dbReference type="EMBL" id="WKN35806.1"/>
    </source>
</evidence>